<feature type="domain" description="HTH hxlR-type" evidence="4">
    <location>
        <begin position="16"/>
        <end position="119"/>
    </location>
</feature>
<evidence type="ECO:0000256" key="2">
    <source>
        <dbReference type="ARBA" id="ARBA00023125"/>
    </source>
</evidence>
<dbReference type="RefSeq" id="WP_121154503.1">
    <property type="nucleotide sequence ID" value="NZ_RBKT01000001.1"/>
</dbReference>
<dbReference type="Proteomes" id="UP000277671">
    <property type="component" value="Unassembled WGS sequence"/>
</dbReference>
<dbReference type="OrthoDB" id="3293788at2"/>
<sequence length="128" mass="14227">MAHPIPPVDDTAPALCGQGRELVRDVLERIGDKWSVVIICQLGHTTKRFNELRRLSEPITQRMLSATLQGLERDGLVTRTLRDTKPLRVDYALTPRGLSLLAVAQNLARWAVDNAAGIQDSRTAFDAR</sequence>
<keyword evidence="6" id="KW-1185">Reference proteome</keyword>
<evidence type="ECO:0000313" key="5">
    <source>
        <dbReference type="EMBL" id="RKR86471.1"/>
    </source>
</evidence>
<evidence type="ECO:0000313" key="6">
    <source>
        <dbReference type="Proteomes" id="UP000277671"/>
    </source>
</evidence>
<keyword evidence="3" id="KW-0804">Transcription</keyword>
<evidence type="ECO:0000256" key="3">
    <source>
        <dbReference type="ARBA" id="ARBA00023163"/>
    </source>
</evidence>
<reference evidence="5 6" key="1">
    <citation type="submission" date="2018-10" db="EMBL/GenBank/DDBJ databases">
        <title>Sequencing the genomes of 1000 actinobacteria strains.</title>
        <authorList>
            <person name="Klenk H.-P."/>
        </authorList>
    </citation>
    <scope>NUCLEOTIDE SEQUENCE [LARGE SCALE GENOMIC DNA]</scope>
    <source>
        <strain evidence="5 6">DSM 45175</strain>
    </source>
</reference>
<keyword evidence="2" id="KW-0238">DNA-binding</keyword>
<dbReference type="PANTHER" id="PTHR33204">
    <property type="entry name" value="TRANSCRIPTIONAL REGULATOR, MARR FAMILY"/>
    <property type="match status" value="1"/>
</dbReference>
<proteinExistence type="predicted"/>
<dbReference type="PANTHER" id="PTHR33204:SF39">
    <property type="entry name" value="TRANSCRIPTIONAL REGULATORY PROTEIN"/>
    <property type="match status" value="1"/>
</dbReference>
<dbReference type="SUPFAM" id="SSF46785">
    <property type="entry name" value="Winged helix' DNA-binding domain"/>
    <property type="match status" value="1"/>
</dbReference>
<comment type="caution">
    <text evidence="5">The sequence shown here is derived from an EMBL/GenBank/DDBJ whole genome shotgun (WGS) entry which is preliminary data.</text>
</comment>
<name>A0A495JCL1_9ACTN</name>
<dbReference type="Gene3D" id="1.10.10.10">
    <property type="entry name" value="Winged helix-like DNA-binding domain superfamily/Winged helix DNA-binding domain"/>
    <property type="match status" value="1"/>
</dbReference>
<dbReference type="AlphaFoldDB" id="A0A495JCL1"/>
<accession>A0A495JCL1</accession>
<evidence type="ECO:0000259" key="4">
    <source>
        <dbReference type="PROSITE" id="PS51118"/>
    </source>
</evidence>
<organism evidence="5 6">
    <name type="scientific">Micromonospora pisi</name>
    <dbReference type="NCBI Taxonomy" id="589240"/>
    <lineage>
        <taxon>Bacteria</taxon>
        <taxon>Bacillati</taxon>
        <taxon>Actinomycetota</taxon>
        <taxon>Actinomycetes</taxon>
        <taxon>Micromonosporales</taxon>
        <taxon>Micromonosporaceae</taxon>
        <taxon>Micromonospora</taxon>
    </lineage>
</organism>
<keyword evidence="1" id="KW-0805">Transcription regulation</keyword>
<dbReference type="InterPro" id="IPR002577">
    <property type="entry name" value="HTH_HxlR"/>
</dbReference>
<protein>
    <submittedName>
        <fullName evidence="5">HxlR family transcriptional regulator</fullName>
    </submittedName>
</protein>
<dbReference type="EMBL" id="RBKT01000001">
    <property type="protein sequence ID" value="RKR86471.1"/>
    <property type="molecule type" value="Genomic_DNA"/>
</dbReference>
<dbReference type="InterPro" id="IPR036388">
    <property type="entry name" value="WH-like_DNA-bd_sf"/>
</dbReference>
<dbReference type="GO" id="GO:0003677">
    <property type="term" value="F:DNA binding"/>
    <property type="evidence" value="ECO:0007669"/>
    <property type="project" value="UniProtKB-KW"/>
</dbReference>
<dbReference type="InterPro" id="IPR036390">
    <property type="entry name" value="WH_DNA-bd_sf"/>
</dbReference>
<evidence type="ECO:0000256" key="1">
    <source>
        <dbReference type="ARBA" id="ARBA00023015"/>
    </source>
</evidence>
<dbReference type="PROSITE" id="PS51118">
    <property type="entry name" value="HTH_HXLR"/>
    <property type="match status" value="1"/>
</dbReference>
<dbReference type="Pfam" id="PF01638">
    <property type="entry name" value="HxlR"/>
    <property type="match status" value="1"/>
</dbReference>
<gene>
    <name evidence="5" type="ORF">BDK92_0701</name>
</gene>